<feature type="region of interest" description="Disordered" evidence="5">
    <location>
        <begin position="315"/>
        <end position="350"/>
    </location>
</feature>
<keyword evidence="2 4" id="KW-0472">Membrane</keyword>
<dbReference type="Pfam" id="PF00691">
    <property type="entry name" value="OmpA"/>
    <property type="match status" value="1"/>
</dbReference>
<evidence type="ECO:0000256" key="4">
    <source>
        <dbReference type="PROSITE-ProRule" id="PRU00473"/>
    </source>
</evidence>
<dbReference type="PROSITE" id="PS51123">
    <property type="entry name" value="OMPA_2"/>
    <property type="match status" value="1"/>
</dbReference>
<dbReference type="CDD" id="cd07185">
    <property type="entry name" value="OmpA_C-like"/>
    <property type="match status" value="1"/>
</dbReference>
<dbReference type="EMBL" id="JAQFWP010000050">
    <property type="protein sequence ID" value="MDA2807273.1"/>
    <property type="molecule type" value="Genomic_DNA"/>
</dbReference>
<dbReference type="Gene3D" id="3.30.1330.60">
    <property type="entry name" value="OmpA-like domain"/>
    <property type="match status" value="1"/>
</dbReference>
<comment type="caution">
    <text evidence="7">The sequence shown here is derived from an EMBL/GenBank/DDBJ whole genome shotgun (WGS) entry which is preliminary data.</text>
</comment>
<keyword evidence="3" id="KW-0998">Cell outer membrane</keyword>
<evidence type="ECO:0000313" key="7">
    <source>
        <dbReference type="EMBL" id="MDA2807273.1"/>
    </source>
</evidence>
<evidence type="ECO:0000313" key="8">
    <source>
        <dbReference type="Proteomes" id="UP001165685"/>
    </source>
</evidence>
<evidence type="ECO:0000256" key="2">
    <source>
        <dbReference type="ARBA" id="ARBA00023136"/>
    </source>
</evidence>
<keyword evidence="8" id="KW-1185">Reference proteome</keyword>
<dbReference type="PANTHER" id="PTHR30329">
    <property type="entry name" value="STATOR ELEMENT OF FLAGELLAR MOTOR COMPLEX"/>
    <property type="match status" value="1"/>
</dbReference>
<comment type="subcellular location">
    <subcellularLocation>
        <location evidence="1">Cell outer membrane</location>
    </subcellularLocation>
</comment>
<dbReference type="InterPro" id="IPR050330">
    <property type="entry name" value="Bact_OuterMem_StrucFunc"/>
</dbReference>
<dbReference type="InterPro" id="IPR036737">
    <property type="entry name" value="OmpA-like_sf"/>
</dbReference>
<dbReference type="InterPro" id="IPR006664">
    <property type="entry name" value="OMP_bac"/>
</dbReference>
<evidence type="ECO:0000256" key="3">
    <source>
        <dbReference type="ARBA" id="ARBA00023237"/>
    </source>
</evidence>
<organism evidence="7 8">
    <name type="scientific">Nocardiopsis suaedae</name>
    <dbReference type="NCBI Taxonomy" id="3018444"/>
    <lineage>
        <taxon>Bacteria</taxon>
        <taxon>Bacillati</taxon>
        <taxon>Actinomycetota</taxon>
        <taxon>Actinomycetes</taxon>
        <taxon>Streptosporangiales</taxon>
        <taxon>Nocardiopsidaceae</taxon>
        <taxon>Nocardiopsis</taxon>
    </lineage>
</organism>
<dbReference type="RefSeq" id="WP_270679902.1">
    <property type="nucleotide sequence ID" value="NZ_JAQFWP010000050.1"/>
</dbReference>
<dbReference type="Proteomes" id="UP001165685">
    <property type="component" value="Unassembled WGS sequence"/>
</dbReference>
<dbReference type="SUPFAM" id="SSF103088">
    <property type="entry name" value="OmpA-like"/>
    <property type="match status" value="1"/>
</dbReference>
<accession>A0ABT4TRH1</accession>
<feature type="region of interest" description="Disordered" evidence="5">
    <location>
        <begin position="35"/>
        <end position="60"/>
    </location>
</feature>
<evidence type="ECO:0000256" key="1">
    <source>
        <dbReference type="ARBA" id="ARBA00004442"/>
    </source>
</evidence>
<evidence type="ECO:0000259" key="6">
    <source>
        <dbReference type="PROSITE" id="PS51123"/>
    </source>
</evidence>
<dbReference type="InterPro" id="IPR006665">
    <property type="entry name" value="OmpA-like"/>
</dbReference>
<dbReference type="PRINTS" id="PR01021">
    <property type="entry name" value="OMPADOMAIN"/>
</dbReference>
<dbReference type="PANTHER" id="PTHR30329:SF21">
    <property type="entry name" value="LIPOPROTEIN YIAD-RELATED"/>
    <property type="match status" value="1"/>
</dbReference>
<gene>
    <name evidence="7" type="ORF">O4U47_22395</name>
</gene>
<evidence type="ECO:0000256" key="5">
    <source>
        <dbReference type="SAM" id="MobiDB-lite"/>
    </source>
</evidence>
<proteinExistence type="predicted"/>
<feature type="domain" description="OmpA-like" evidence="6">
    <location>
        <begin position="234"/>
        <end position="350"/>
    </location>
</feature>
<name>A0ABT4TRH1_9ACTN</name>
<reference evidence="7" key="1">
    <citation type="submission" date="2023-01" db="EMBL/GenBank/DDBJ databases">
        <title>Draft genome sequence of Nocardiopsis sp. LSu2-4 isolated from halophytes.</title>
        <authorList>
            <person name="Duangmal K."/>
            <person name="Chantavorakit T."/>
        </authorList>
    </citation>
    <scope>NUCLEOTIDE SEQUENCE</scope>
    <source>
        <strain evidence="7">LSu2-4</strain>
    </source>
</reference>
<sequence length="350" mass="36780">MPSYLPPSFSRLGGPGKFGIGLLCVTVLAAGCVSGGDSTEDSDDQGGKGGQSNGGKNVEGNEVFATTSTSSLKYGNSLSFGAYPVQRVQDGVLVMQMRATNQDSENDIRFSQILAGEGSNTTAAGLMLIDTQNAKAYEPLTSGSSEECVCSDWKGQEVLAPGDSVDFSVAFPSPPEDIDKVTIATFATPDIIDVPIIDGSVDDEIPSDLNDPSIVPLSAYQDEAGGEVSREEGSEETRIMLSSDVLFDLNESELTDGAAETLESVAKEIDESGATEVSIDGYTDSSGNDSINVPLSKERAETVLKELEDLVTTADVSFTAEGHGSEDPVGDNDTEEGRQKNRRVTVSFPK</sequence>
<protein>
    <submittedName>
        <fullName evidence="7">OmpA family protein</fullName>
    </submittedName>
</protein>